<evidence type="ECO:0000313" key="2">
    <source>
        <dbReference type="EMBL" id="EKC38926.1"/>
    </source>
</evidence>
<feature type="compositionally biased region" description="Basic and acidic residues" evidence="1">
    <location>
        <begin position="129"/>
        <end position="162"/>
    </location>
</feature>
<evidence type="ECO:0000256" key="1">
    <source>
        <dbReference type="SAM" id="MobiDB-lite"/>
    </source>
</evidence>
<feature type="compositionally biased region" description="Basic and acidic residues" evidence="1">
    <location>
        <begin position="65"/>
        <end position="115"/>
    </location>
</feature>
<name>K1RVT4_MAGGI</name>
<organism evidence="2">
    <name type="scientific">Magallana gigas</name>
    <name type="common">Pacific oyster</name>
    <name type="synonym">Crassostrea gigas</name>
    <dbReference type="NCBI Taxonomy" id="29159"/>
    <lineage>
        <taxon>Eukaryota</taxon>
        <taxon>Metazoa</taxon>
        <taxon>Spiralia</taxon>
        <taxon>Lophotrochozoa</taxon>
        <taxon>Mollusca</taxon>
        <taxon>Bivalvia</taxon>
        <taxon>Autobranchia</taxon>
        <taxon>Pteriomorphia</taxon>
        <taxon>Ostreida</taxon>
        <taxon>Ostreoidea</taxon>
        <taxon>Ostreidae</taxon>
        <taxon>Magallana</taxon>
    </lineage>
</organism>
<feature type="compositionally biased region" description="Basic and acidic residues" evidence="1">
    <location>
        <begin position="466"/>
        <end position="477"/>
    </location>
</feature>
<protein>
    <submittedName>
        <fullName evidence="2">Halomucin</fullName>
    </submittedName>
</protein>
<feature type="compositionally biased region" description="Basic and acidic residues" evidence="1">
    <location>
        <begin position="338"/>
        <end position="385"/>
    </location>
</feature>
<sequence>MSDTEKDIEDNNRHENSSDSKNESESKTEESPSKKEESTPQKPLSAAAPKEEQPAPQKAPVANTEKTKEKDDKKEQQKSKEEADDEQRHTADDKEKDDDTGARKVTFDSHGDNSNESKTQVDPSAENNDMLKNKNGTENKQQDKEAEKGNNMDLVDLERIESENQTVNTETRDSNSNTEPEQNSKRKGSPEPEQSKHVTESTSKDNDNKENNDSKEDDGKNEERKPNVVEPSKANDEDDAKDVSDYNKEARNSKESSNAQRRVSDSENTAESCGSPKQKDQSKTDYSQNETEEATNEKKIADRDRKNQVDEDDWRYEDKISDNDDNRENEEVTIPIAHQEDEYNEKKFDSESEDDISVHDTTQYKEEPQREPEQEPVKQTKEPQTKKKKDQPKKGSYPSPSPRPSSQPNRNTQRPVARSAQPTSRPGESRRALSPAQMKSPRNQSTPRSRQRPKTTPGGPRVHSRIGSEDGQKRQKEFFKAELTRLQRSLKDESSKISKPKHREHYPFVWTSLEPYYNTYVARFLIDASETERPVSRARPISRGKLYAEDPQPGYVSRNTAIGLCDPWTDLRMDRELLPRLETPSKKSRAKGQQNAKKGKKEKPPKQGSTRLPKFPVVEFSSGKENATKCFPYSEVPKFRQEVMGRYKHDAPKKVNADYSRTKDDFYRMDLDRLDEVHPINRRHMRKAYFAYLQNTPGSKKAIKECVKDLNGEQEQEVH</sequence>
<feature type="compositionally biased region" description="Polar residues" evidence="1">
    <location>
        <begin position="116"/>
        <end position="127"/>
    </location>
</feature>
<dbReference type="EMBL" id="JH817267">
    <property type="protein sequence ID" value="EKC38926.1"/>
    <property type="molecule type" value="Genomic_DNA"/>
</dbReference>
<feature type="compositionally biased region" description="Basic and acidic residues" evidence="1">
    <location>
        <begin position="316"/>
        <end position="330"/>
    </location>
</feature>
<feature type="region of interest" description="Disordered" evidence="1">
    <location>
        <begin position="1"/>
        <end position="477"/>
    </location>
</feature>
<feature type="compositionally biased region" description="Basic and acidic residues" evidence="1">
    <location>
        <begin position="241"/>
        <end position="254"/>
    </location>
</feature>
<feature type="compositionally biased region" description="Polar residues" evidence="1">
    <location>
        <begin position="163"/>
        <end position="181"/>
    </location>
</feature>
<accession>K1RVT4</accession>
<feature type="compositionally biased region" description="Polar residues" evidence="1">
    <location>
        <begin position="409"/>
        <end position="426"/>
    </location>
</feature>
<reference evidence="2" key="1">
    <citation type="journal article" date="2012" name="Nature">
        <title>The oyster genome reveals stress adaptation and complexity of shell formation.</title>
        <authorList>
            <person name="Zhang G."/>
            <person name="Fang X."/>
            <person name="Guo X."/>
            <person name="Li L."/>
            <person name="Luo R."/>
            <person name="Xu F."/>
            <person name="Yang P."/>
            <person name="Zhang L."/>
            <person name="Wang X."/>
            <person name="Qi H."/>
            <person name="Xiong Z."/>
            <person name="Que H."/>
            <person name="Xie Y."/>
            <person name="Holland P.W."/>
            <person name="Paps J."/>
            <person name="Zhu Y."/>
            <person name="Wu F."/>
            <person name="Chen Y."/>
            <person name="Wang J."/>
            <person name="Peng C."/>
            <person name="Meng J."/>
            <person name="Yang L."/>
            <person name="Liu J."/>
            <person name="Wen B."/>
            <person name="Zhang N."/>
            <person name="Huang Z."/>
            <person name="Zhu Q."/>
            <person name="Feng Y."/>
            <person name="Mount A."/>
            <person name="Hedgecock D."/>
            <person name="Xu Z."/>
            <person name="Liu Y."/>
            <person name="Domazet-Loso T."/>
            <person name="Du Y."/>
            <person name="Sun X."/>
            <person name="Zhang S."/>
            <person name="Liu B."/>
            <person name="Cheng P."/>
            <person name="Jiang X."/>
            <person name="Li J."/>
            <person name="Fan D."/>
            <person name="Wang W."/>
            <person name="Fu W."/>
            <person name="Wang T."/>
            <person name="Wang B."/>
            <person name="Zhang J."/>
            <person name="Peng Z."/>
            <person name="Li Y."/>
            <person name="Li N."/>
            <person name="Wang J."/>
            <person name="Chen M."/>
            <person name="He Y."/>
            <person name="Tan F."/>
            <person name="Song X."/>
            <person name="Zheng Q."/>
            <person name="Huang R."/>
            <person name="Yang H."/>
            <person name="Du X."/>
            <person name="Chen L."/>
            <person name="Yang M."/>
            <person name="Gaffney P.M."/>
            <person name="Wang S."/>
            <person name="Luo L."/>
            <person name="She Z."/>
            <person name="Ming Y."/>
            <person name="Huang W."/>
            <person name="Zhang S."/>
            <person name="Huang B."/>
            <person name="Zhang Y."/>
            <person name="Qu T."/>
            <person name="Ni P."/>
            <person name="Miao G."/>
            <person name="Wang J."/>
            <person name="Wang Q."/>
            <person name="Steinberg C.E."/>
            <person name="Wang H."/>
            <person name="Li N."/>
            <person name="Qian L."/>
            <person name="Zhang G."/>
            <person name="Li Y."/>
            <person name="Yang H."/>
            <person name="Liu X."/>
            <person name="Wang J."/>
            <person name="Yin Y."/>
            <person name="Wang J."/>
        </authorList>
    </citation>
    <scope>NUCLEOTIDE SEQUENCE [LARGE SCALE GENOMIC DNA]</scope>
    <source>
        <strain evidence="2">05x7-T-G4-1.051#20</strain>
    </source>
</reference>
<feature type="compositionally biased region" description="Basic and acidic residues" evidence="1">
    <location>
        <begin position="9"/>
        <end position="39"/>
    </location>
</feature>
<dbReference type="AlphaFoldDB" id="K1RVT4"/>
<feature type="compositionally biased region" description="Basic and acidic residues" evidence="1">
    <location>
        <begin position="182"/>
        <end position="227"/>
    </location>
</feature>
<feature type="region of interest" description="Disordered" evidence="1">
    <location>
        <begin position="579"/>
        <end position="613"/>
    </location>
</feature>
<dbReference type="InParanoid" id="K1RVT4"/>
<feature type="compositionally biased region" description="Basic and acidic residues" evidence="1">
    <location>
        <begin position="295"/>
        <end position="309"/>
    </location>
</feature>
<proteinExistence type="predicted"/>
<gene>
    <name evidence="2" type="ORF">CGI_10016565</name>
</gene>
<feature type="compositionally biased region" description="Polar residues" evidence="1">
    <location>
        <begin position="255"/>
        <end position="272"/>
    </location>
</feature>
<dbReference type="HOGENOM" id="CLU_384627_0_0_1"/>